<comment type="caution">
    <text evidence="5">Lacks conserved residue(s) required for the propagation of feature annotation.</text>
</comment>
<dbReference type="NCBIfam" id="NF001923">
    <property type="entry name" value="PRK00701.1"/>
    <property type="match status" value="1"/>
</dbReference>
<evidence type="ECO:0000256" key="4">
    <source>
        <dbReference type="ARBA" id="ARBA00023136"/>
    </source>
</evidence>
<dbReference type="PRINTS" id="PR00447">
    <property type="entry name" value="NATRESASSCMP"/>
</dbReference>
<dbReference type="HAMAP" id="MF_00221">
    <property type="entry name" value="NRAMP"/>
    <property type="match status" value="1"/>
</dbReference>
<feature type="transmembrane region" description="Helical" evidence="5">
    <location>
        <begin position="335"/>
        <end position="354"/>
    </location>
</feature>
<evidence type="ECO:0000256" key="1">
    <source>
        <dbReference type="ARBA" id="ARBA00004141"/>
    </source>
</evidence>
<feature type="transmembrane region" description="Helical" evidence="5">
    <location>
        <begin position="54"/>
        <end position="73"/>
    </location>
</feature>
<dbReference type="NCBIfam" id="NF037982">
    <property type="entry name" value="Nramp_1"/>
    <property type="match status" value="1"/>
</dbReference>
<dbReference type="SUPFAM" id="SSF52402">
    <property type="entry name" value="Adenine nucleotide alpha hydrolases-like"/>
    <property type="match status" value="1"/>
</dbReference>
<keyword evidence="2 5" id="KW-0812">Transmembrane</keyword>
<dbReference type="InterPro" id="IPR014729">
    <property type="entry name" value="Rossmann-like_a/b/a_fold"/>
</dbReference>
<dbReference type="Gene3D" id="3.40.50.620">
    <property type="entry name" value="HUPs"/>
    <property type="match status" value="1"/>
</dbReference>
<feature type="transmembrane region" description="Helical" evidence="5">
    <location>
        <begin position="94"/>
        <end position="113"/>
    </location>
</feature>
<gene>
    <name evidence="5" type="primary">mntH</name>
    <name evidence="7" type="ORF">AB8S09_03675</name>
</gene>
<dbReference type="NCBIfam" id="TIGR01197">
    <property type="entry name" value="nramp"/>
    <property type="match status" value="1"/>
</dbReference>
<feature type="transmembrane region" description="Helical" evidence="5">
    <location>
        <begin position="245"/>
        <end position="266"/>
    </location>
</feature>
<dbReference type="PANTHER" id="PTHR11706:SF101">
    <property type="entry name" value="MANGANESE TRANSPORTER SMF1"/>
    <property type="match status" value="1"/>
</dbReference>
<evidence type="ECO:0000256" key="3">
    <source>
        <dbReference type="ARBA" id="ARBA00022989"/>
    </source>
</evidence>
<comment type="caution">
    <text evidence="7">The sequence shown here is derived from an EMBL/GenBank/DDBJ whole genome shotgun (WGS) entry which is preliminary data.</text>
</comment>
<feature type="transmembrane region" description="Helical" evidence="5">
    <location>
        <begin position="197"/>
        <end position="216"/>
    </location>
</feature>
<dbReference type="RefSeq" id="WP_369868504.1">
    <property type="nucleotide sequence ID" value="NZ_JBGFFE010000003.1"/>
</dbReference>
<keyword evidence="5" id="KW-1003">Cell membrane</keyword>
<feature type="transmembrane region" description="Helical" evidence="5">
    <location>
        <begin position="125"/>
        <end position="146"/>
    </location>
</feature>
<reference evidence="7 8" key="1">
    <citation type="submission" date="2024-08" db="EMBL/GenBank/DDBJ databases">
        <title>Clostridium lapicellarii sp. nov., and Clostridium renhuaiense sp. nov., two species isolated from the mud in a fermentation cellar used for producing sauce-flavour Chinese liquors.</title>
        <authorList>
            <person name="Yang F."/>
            <person name="Wang H."/>
            <person name="Chen L.Q."/>
            <person name="Zhou N."/>
            <person name="Lu J.J."/>
            <person name="Pu X.X."/>
            <person name="Wan B."/>
            <person name="Wang L."/>
            <person name="Liu S.J."/>
        </authorList>
    </citation>
    <scope>NUCLEOTIDE SEQUENCE [LARGE SCALE GENOMIC DNA]</scope>
    <source>
        <strain evidence="7 8">MT-113</strain>
    </source>
</reference>
<keyword evidence="5" id="KW-0769">Symport</keyword>
<keyword evidence="5" id="KW-0813">Transport</keyword>
<evidence type="ECO:0000256" key="2">
    <source>
        <dbReference type="ARBA" id="ARBA00022692"/>
    </source>
</evidence>
<feature type="transmembrane region" description="Helical" evidence="5">
    <location>
        <begin position="360"/>
        <end position="383"/>
    </location>
</feature>
<proteinExistence type="inferred from homology"/>
<dbReference type="Pfam" id="PF01566">
    <property type="entry name" value="Nramp"/>
    <property type="match status" value="1"/>
</dbReference>
<keyword evidence="8" id="KW-1185">Reference proteome</keyword>
<organism evidence="7 8">
    <name type="scientific">Clostridium lapidicellarium</name>
    <dbReference type="NCBI Taxonomy" id="3240931"/>
    <lineage>
        <taxon>Bacteria</taxon>
        <taxon>Bacillati</taxon>
        <taxon>Bacillota</taxon>
        <taxon>Clostridia</taxon>
        <taxon>Eubacteriales</taxon>
        <taxon>Clostridiaceae</taxon>
        <taxon>Clostridium</taxon>
    </lineage>
</organism>
<name>A0ABV4DU30_9CLOT</name>
<evidence type="ECO:0000313" key="8">
    <source>
        <dbReference type="Proteomes" id="UP001565220"/>
    </source>
</evidence>
<comment type="function">
    <text evidence="5">H(+)-stimulated, divalent metal cation uptake system.</text>
</comment>
<accession>A0ABV4DU30</accession>
<keyword evidence="5" id="KW-0406">Ion transport</keyword>
<feature type="domain" description="UspA" evidence="6">
    <location>
        <begin position="483"/>
        <end position="617"/>
    </location>
</feature>
<keyword evidence="4 5" id="KW-0472">Membrane</keyword>
<dbReference type="Pfam" id="PF00582">
    <property type="entry name" value="Usp"/>
    <property type="match status" value="1"/>
</dbReference>
<dbReference type="InterPro" id="IPR006016">
    <property type="entry name" value="UspA"/>
</dbReference>
<comment type="similarity">
    <text evidence="5">Belongs to the NRAMP family.</text>
</comment>
<dbReference type="CDD" id="cd00293">
    <property type="entry name" value="USP-like"/>
    <property type="match status" value="1"/>
</dbReference>
<feature type="transmembrane region" description="Helical" evidence="5">
    <location>
        <begin position="403"/>
        <end position="426"/>
    </location>
</feature>
<protein>
    <recommendedName>
        <fullName evidence="5">Divalent metal cation transporter MntH</fullName>
    </recommendedName>
</protein>
<dbReference type="Proteomes" id="UP001565220">
    <property type="component" value="Unassembled WGS sequence"/>
</dbReference>
<evidence type="ECO:0000259" key="6">
    <source>
        <dbReference type="Pfam" id="PF00582"/>
    </source>
</evidence>
<dbReference type="InterPro" id="IPR001046">
    <property type="entry name" value="NRAMP_fam"/>
</dbReference>
<feature type="transmembrane region" description="Helical" evidence="5">
    <location>
        <begin position="432"/>
        <end position="453"/>
    </location>
</feature>
<evidence type="ECO:0000256" key="5">
    <source>
        <dbReference type="HAMAP-Rule" id="MF_00221"/>
    </source>
</evidence>
<feature type="transmembrane region" description="Helical" evidence="5">
    <location>
        <begin position="286"/>
        <end position="304"/>
    </location>
</feature>
<feature type="transmembrane region" description="Helical" evidence="5">
    <location>
        <begin position="158"/>
        <end position="177"/>
    </location>
</feature>
<sequence length="617" mass="68242">MEENNNLIKIPKGKSFYKKLMAFIGPAYLVSVGYMDPGNWATDIAAGSKFGYKLIWVILISNIMAIFFQTLCARLGIVTGKDLAQACRSHYNKFVNYILWILCEIAIVSTDIAEVLGTAIGLNLIFKLPIIYGVIITGFDTLLLLFLDRFGIRKIEAFIISLIAIIGISFFMEIIISKPDYHGIVLGFIPTLPGKDALFIAIGIIGATIMPHNLYLHSSIVQTRNIERTKNGLKQAVKFNNIDSLVALNLAFLVNAAILILAASVFHRSGNYGVDDILKAHKLLEPVLGSTLAPILFGIALIAAGQSSTITGTYAGQIVMEGFIHLRVQPWVRRLITRILAIIPSILTILYFGDSATGELLIISQVILSLQLAFALIPLIHFVSSRNLMKDFVISKKSQITAWFLSALIIYLNIRLVIEVFASWLSKNNLKYTKYLSMSICILLGILLIYIILEPIVNKSENKAAVDIHGSVLFPEIEKIRPYNNIALALDFSKNDRDVLSQTVNFCNKDCNLILIHIVESVGASIYGGKADDIESKQDSERLNMYAKKLKTLGFQNVTTEIGYGKAEKSIVEIVAKHHADLIIFGSHGHHGISDLLFGTITDKIKHKLSIPILIAK</sequence>
<keyword evidence="3 5" id="KW-1133">Transmembrane helix</keyword>
<evidence type="ECO:0000313" key="7">
    <source>
        <dbReference type="EMBL" id="MEY8762748.1"/>
    </source>
</evidence>
<comment type="subcellular location">
    <subcellularLocation>
        <location evidence="5">Cell membrane</location>
        <topology evidence="5">Multi-pass membrane protein</topology>
    </subcellularLocation>
    <subcellularLocation>
        <location evidence="1">Membrane</location>
        <topology evidence="1">Multi-pass membrane protein</topology>
    </subcellularLocation>
</comment>
<feature type="transmembrane region" description="Helical" evidence="5">
    <location>
        <begin position="16"/>
        <end position="34"/>
    </location>
</feature>
<dbReference type="EMBL" id="JBGFFE010000003">
    <property type="protein sequence ID" value="MEY8762748.1"/>
    <property type="molecule type" value="Genomic_DNA"/>
</dbReference>
<dbReference type="PANTHER" id="PTHR11706">
    <property type="entry name" value="SOLUTE CARRIER PROTEIN FAMILY 11 MEMBER"/>
    <property type="match status" value="1"/>
</dbReference>